<reference evidence="9" key="1">
    <citation type="submission" date="2022-01" db="EMBL/GenBank/DDBJ databases">
        <title>Genome-Based Taxonomic Classification of the Phylum Actinobacteria.</title>
        <authorList>
            <person name="Gao Y."/>
        </authorList>
    </citation>
    <scope>NUCLEOTIDE SEQUENCE</scope>
    <source>
        <strain evidence="9">KLBMP 8922</strain>
    </source>
</reference>
<sequence length="398" mass="43521">MAEAPPRLPDGVAPAAPILCNEPGSFAWGVFHDRHPRLLEQLCDAFPYDADQRRALEALLDESRTGSVARLSPRAHDAALWDAWGQRNYGRPWADVPFLWAESYFYRRLLDVVGYFTPGPWKGVDPFAPAKAAELASATVDDELAALDTLPQLANDQSREALLASSLWGNRADLGFQITADAAAHDGVDSALVADDRARFWTHLAESPASRVCLVADNAGRELLPDLVLIDYLLQAGLAAEVLLQLKPHPYYVSDATTADTLACLRRLTAAGGEAARIGRRLWAAMQESRLMLRAHPFACAPLPYADMPDDLCQDYAGSTVTILKGDLNYRRLVGDLHWPAVTPFASAVDYFPGPVVTLRTLKSEAVVGLQPSTLARLDADVETWRTGGTHALIQFRQ</sequence>
<evidence type="ECO:0000256" key="4">
    <source>
        <dbReference type="ARBA" id="ARBA00022723"/>
    </source>
</evidence>
<comment type="similarity">
    <text evidence="3">Belongs to the damage-control phosphatase family. Sugar phosphate phosphatase III subfamily.</text>
</comment>
<dbReference type="GO" id="GO:0046872">
    <property type="term" value="F:metal ion binding"/>
    <property type="evidence" value="ECO:0007669"/>
    <property type="project" value="UniProtKB-KW"/>
</dbReference>
<dbReference type="SUPFAM" id="SSF111321">
    <property type="entry name" value="AF1104-like"/>
    <property type="match status" value="1"/>
</dbReference>
<dbReference type="RefSeq" id="WP_235058570.1">
    <property type="nucleotide sequence ID" value="NZ_JAKFHA010000060.1"/>
</dbReference>
<dbReference type="Pfam" id="PF01937">
    <property type="entry name" value="ARMT1-like_dom"/>
    <property type="match status" value="1"/>
</dbReference>
<accession>A0AA41U596</accession>
<dbReference type="AlphaFoldDB" id="A0AA41U596"/>
<keyword evidence="6" id="KW-0464">Manganese</keyword>
<keyword evidence="10" id="KW-1185">Reference proteome</keyword>
<keyword evidence="4" id="KW-0479">Metal-binding</keyword>
<proteinExistence type="inferred from homology"/>
<feature type="domain" description="Damage-control phosphatase ARMT1-like metal-binding" evidence="8">
    <location>
        <begin position="31"/>
        <end position="371"/>
    </location>
</feature>
<dbReference type="PANTHER" id="PTHR12260">
    <property type="entry name" value="DAMAGE-CONTROL PHOSPHATASE ARMT1"/>
    <property type="match status" value="1"/>
</dbReference>
<evidence type="ECO:0000256" key="5">
    <source>
        <dbReference type="ARBA" id="ARBA00022801"/>
    </source>
</evidence>
<dbReference type="PANTHER" id="PTHR12260:SF6">
    <property type="entry name" value="DAMAGE-CONTROL PHOSPHATASE ARMT1"/>
    <property type="match status" value="1"/>
</dbReference>
<name>A0AA41U596_9ACTN</name>
<dbReference type="GO" id="GO:0006974">
    <property type="term" value="P:DNA damage response"/>
    <property type="evidence" value="ECO:0007669"/>
    <property type="project" value="TreeGrafter"/>
</dbReference>
<dbReference type="InterPro" id="IPR002791">
    <property type="entry name" value="ARMT1-like_metal-bd"/>
</dbReference>
<evidence type="ECO:0000256" key="6">
    <source>
        <dbReference type="ARBA" id="ARBA00023211"/>
    </source>
</evidence>
<dbReference type="Proteomes" id="UP001165378">
    <property type="component" value="Unassembled WGS sequence"/>
</dbReference>
<evidence type="ECO:0000256" key="3">
    <source>
        <dbReference type="ARBA" id="ARBA00009519"/>
    </source>
</evidence>
<protein>
    <submittedName>
        <fullName evidence="9">Protein-glutamate O-methyltransferase family protein</fullName>
    </submittedName>
</protein>
<evidence type="ECO:0000259" key="8">
    <source>
        <dbReference type="Pfam" id="PF01937"/>
    </source>
</evidence>
<gene>
    <name evidence="9" type="ORF">LZ495_42230</name>
</gene>
<evidence type="ECO:0000256" key="2">
    <source>
        <dbReference type="ARBA" id="ARBA00001936"/>
    </source>
</evidence>
<comment type="cofactor">
    <cofactor evidence="2">
        <name>Mn(2+)</name>
        <dbReference type="ChEBI" id="CHEBI:29035"/>
    </cofactor>
</comment>
<dbReference type="InterPro" id="IPR039763">
    <property type="entry name" value="ARMT1"/>
</dbReference>
<dbReference type="EMBL" id="JAKFHA010000060">
    <property type="protein sequence ID" value="MCF2533806.1"/>
    <property type="molecule type" value="Genomic_DNA"/>
</dbReference>
<organism evidence="9 10">
    <name type="scientific">Yinghuangia soli</name>
    <dbReference type="NCBI Taxonomy" id="2908204"/>
    <lineage>
        <taxon>Bacteria</taxon>
        <taxon>Bacillati</taxon>
        <taxon>Actinomycetota</taxon>
        <taxon>Actinomycetes</taxon>
        <taxon>Kitasatosporales</taxon>
        <taxon>Streptomycetaceae</taxon>
        <taxon>Yinghuangia</taxon>
    </lineage>
</organism>
<evidence type="ECO:0000256" key="1">
    <source>
        <dbReference type="ARBA" id="ARBA00001326"/>
    </source>
</evidence>
<keyword evidence="5" id="KW-0378">Hydrolase</keyword>
<dbReference type="InterPro" id="IPR036075">
    <property type="entry name" value="ARMT-1-like_metal-bd_sf"/>
</dbReference>
<dbReference type="GO" id="GO:0016791">
    <property type="term" value="F:phosphatase activity"/>
    <property type="evidence" value="ECO:0007669"/>
    <property type="project" value="TreeGrafter"/>
</dbReference>
<comment type="caution">
    <text evidence="9">The sequence shown here is derived from an EMBL/GenBank/DDBJ whole genome shotgun (WGS) entry which is preliminary data.</text>
</comment>
<evidence type="ECO:0000313" key="10">
    <source>
        <dbReference type="Proteomes" id="UP001165378"/>
    </source>
</evidence>
<comment type="catalytic activity">
    <reaction evidence="7">
        <text>beta-D-fructose 6-phosphate = dihydroxyacetone + D-glyceraldehyde 3-phosphate</text>
        <dbReference type="Rhea" id="RHEA:28002"/>
        <dbReference type="ChEBI" id="CHEBI:16016"/>
        <dbReference type="ChEBI" id="CHEBI:57634"/>
        <dbReference type="ChEBI" id="CHEBI:59776"/>
    </reaction>
</comment>
<dbReference type="Gene3D" id="3.40.50.10880">
    <property type="entry name" value="Uncharacterised protein PF01937, DUF89, domain 3"/>
    <property type="match status" value="1"/>
</dbReference>
<comment type="catalytic activity">
    <reaction evidence="1">
        <text>beta-D-fructose 1-phosphate + H2O = D-fructose + phosphate</text>
        <dbReference type="Rhea" id="RHEA:35603"/>
        <dbReference type="ChEBI" id="CHEBI:15377"/>
        <dbReference type="ChEBI" id="CHEBI:37721"/>
        <dbReference type="ChEBI" id="CHEBI:43474"/>
        <dbReference type="ChEBI" id="CHEBI:138881"/>
    </reaction>
</comment>
<evidence type="ECO:0000313" key="9">
    <source>
        <dbReference type="EMBL" id="MCF2533806.1"/>
    </source>
</evidence>
<evidence type="ECO:0000256" key="7">
    <source>
        <dbReference type="ARBA" id="ARBA00048809"/>
    </source>
</evidence>